<dbReference type="Pfam" id="PF12860">
    <property type="entry name" value="PAS_7"/>
    <property type="match status" value="1"/>
</dbReference>
<feature type="region of interest" description="Disordered" evidence="2">
    <location>
        <begin position="262"/>
        <end position="313"/>
    </location>
</feature>
<dbReference type="Gene3D" id="3.30.450.20">
    <property type="entry name" value="PAS domain"/>
    <property type="match status" value="2"/>
</dbReference>
<dbReference type="EMBL" id="JAVIJF010000010">
    <property type="protein sequence ID" value="MDX8525933.1"/>
    <property type="molecule type" value="Genomic_DNA"/>
</dbReference>
<evidence type="ECO:0000256" key="1">
    <source>
        <dbReference type="SAM" id="Coils"/>
    </source>
</evidence>
<feature type="compositionally biased region" description="Basic residues" evidence="2">
    <location>
        <begin position="269"/>
        <end position="288"/>
    </location>
</feature>
<dbReference type="InterPro" id="IPR035965">
    <property type="entry name" value="PAS-like_dom_sf"/>
</dbReference>
<name>A0ABU4ZKL2_9HYPH</name>
<evidence type="ECO:0000256" key="2">
    <source>
        <dbReference type="SAM" id="MobiDB-lite"/>
    </source>
</evidence>
<dbReference type="PANTHER" id="PTHR44757">
    <property type="entry name" value="DIGUANYLATE CYCLASE DGCP"/>
    <property type="match status" value="1"/>
</dbReference>
<protein>
    <submittedName>
        <fullName evidence="4">PAS-domain containing protein</fullName>
    </submittedName>
</protein>
<evidence type="ECO:0000313" key="5">
    <source>
        <dbReference type="Proteomes" id="UP001276840"/>
    </source>
</evidence>
<dbReference type="NCBIfam" id="TIGR00229">
    <property type="entry name" value="sensory_box"/>
    <property type="match status" value="1"/>
</dbReference>
<dbReference type="Pfam" id="PF08448">
    <property type="entry name" value="PAS_4"/>
    <property type="match status" value="1"/>
</dbReference>
<dbReference type="InterPro" id="IPR052155">
    <property type="entry name" value="Biofilm_reg_signaling"/>
</dbReference>
<dbReference type="PANTHER" id="PTHR44757:SF2">
    <property type="entry name" value="BIOFILM ARCHITECTURE MAINTENANCE PROTEIN MBAA"/>
    <property type="match status" value="1"/>
</dbReference>
<evidence type="ECO:0000259" key="3">
    <source>
        <dbReference type="SMART" id="SM00091"/>
    </source>
</evidence>
<gene>
    <name evidence="4" type="ORF">RFM68_15615</name>
</gene>
<feature type="compositionally biased region" description="Basic and acidic residues" evidence="2">
    <location>
        <begin position="304"/>
        <end position="313"/>
    </location>
</feature>
<proteinExistence type="predicted"/>
<dbReference type="Proteomes" id="UP001276840">
    <property type="component" value="Unassembled WGS sequence"/>
</dbReference>
<dbReference type="SUPFAM" id="SSF55785">
    <property type="entry name" value="PYP-like sensor domain (PAS domain)"/>
    <property type="match status" value="2"/>
</dbReference>
<keyword evidence="1" id="KW-0175">Coiled coil</keyword>
<comment type="caution">
    <text evidence="4">The sequence shown here is derived from an EMBL/GenBank/DDBJ whole genome shotgun (WGS) entry which is preliminary data.</text>
</comment>
<dbReference type="SMART" id="SM00091">
    <property type="entry name" value="PAS"/>
    <property type="match status" value="2"/>
</dbReference>
<feature type="domain" description="PAS" evidence="3">
    <location>
        <begin position="48"/>
        <end position="115"/>
    </location>
</feature>
<dbReference type="InterPro" id="IPR000014">
    <property type="entry name" value="PAS"/>
</dbReference>
<dbReference type="InterPro" id="IPR013656">
    <property type="entry name" value="PAS_4"/>
</dbReference>
<reference evidence="4 5" key="1">
    <citation type="submission" date="2023-08" db="EMBL/GenBank/DDBJ databases">
        <title>Implementing the SeqCode for naming new Mesorhizobium species isolated from Vachellia karroo root nodules.</title>
        <authorList>
            <person name="Van Lill M."/>
        </authorList>
    </citation>
    <scope>NUCLEOTIDE SEQUENCE [LARGE SCALE GENOMIC DNA]</scope>
    <source>
        <strain evidence="4 5">MSK 1335</strain>
    </source>
</reference>
<feature type="coiled-coil region" evidence="1">
    <location>
        <begin position="26"/>
        <end position="53"/>
    </location>
</feature>
<accession>A0ABU4ZKL2</accession>
<evidence type="ECO:0000313" key="4">
    <source>
        <dbReference type="EMBL" id="MDX8525933.1"/>
    </source>
</evidence>
<feature type="domain" description="PAS" evidence="3">
    <location>
        <begin position="173"/>
        <end position="240"/>
    </location>
</feature>
<sequence>MVAESSIATVETAGQTHLAALSQLAVASYETLERELRAAIAVLEAQARRFEMAIDNIPQGICFFDVDERLILCNRRYAQIYGIAPDKLQAGITLADVVEHLLAAGTSAMDGPAYLAFARSISSSTGSRTWIAELKDGRIIQVGRQPIPGGGWVSTHEDVTELAASRVMVSERVSLQALIDWVPDYLWVKDTESRFVVVNKALAADHGKRDASEMIGLNDFDLHAPELARQFRASEQDLLRSGQPMVDKEEFIVDASGTGKWLSSTKVPPAKRRGRNLRPGWHRPRHHGAQASGRPAGWTGAYPGDDRDKRPAS</sequence>
<organism evidence="4 5">
    <name type="scientific">Mesorhizobium montanum</name>
    <dbReference type="NCBI Taxonomy" id="3072323"/>
    <lineage>
        <taxon>Bacteria</taxon>
        <taxon>Pseudomonadati</taxon>
        <taxon>Pseudomonadota</taxon>
        <taxon>Alphaproteobacteria</taxon>
        <taxon>Hyphomicrobiales</taxon>
        <taxon>Phyllobacteriaceae</taxon>
        <taxon>Mesorhizobium</taxon>
    </lineage>
</organism>
<keyword evidence="5" id="KW-1185">Reference proteome</keyword>